<reference evidence="3" key="2">
    <citation type="submission" date="2020-10" db="UniProtKB">
        <authorList>
            <consortium name="WormBaseParasite"/>
        </authorList>
    </citation>
    <scope>IDENTIFICATION</scope>
</reference>
<organism evidence="2 3">
    <name type="scientific">Panagrellus redivivus</name>
    <name type="common">Microworm</name>
    <dbReference type="NCBI Taxonomy" id="6233"/>
    <lineage>
        <taxon>Eukaryota</taxon>
        <taxon>Metazoa</taxon>
        <taxon>Ecdysozoa</taxon>
        <taxon>Nematoda</taxon>
        <taxon>Chromadorea</taxon>
        <taxon>Rhabditida</taxon>
        <taxon>Tylenchina</taxon>
        <taxon>Panagrolaimomorpha</taxon>
        <taxon>Panagrolaimoidea</taxon>
        <taxon>Panagrolaimidae</taxon>
        <taxon>Panagrellus</taxon>
    </lineage>
</organism>
<reference evidence="2" key="1">
    <citation type="journal article" date="2013" name="Genetics">
        <title>The draft genome and transcriptome of Panagrellus redivivus are shaped by the harsh demands of a free-living lifestyle.</title>
        <authorList>
            <person name="Srinivasan J."/>
            <person name="Dillman A.R."/>
            <person name="Macchietto M.G."/>
            <person name="Heikkinen L."/>
            <person name="Lakso M."/>
            <person name="Fracchia K.M."/>
            <person name="Antoshechkin I."/>
            <person name="Mortazavi A."/>
            <person name="Wong G."/>
            <person name="Sternberg P.W."/>
        </authorList>
    </citation>
    <scope>NUCLEOTIDE SEQUENCE [LARGE SCALE GENOMIC DNA]</scope>
    <source>
        <strain evidence="2">MT8872</strain>
    </source>
</reference>
<dbReference type="AlphaFoldDB" id="A0A7E4VJG5"/>
<sequence length="326" mass="37527">MSDDESTLTTKFRECEKAIHDFEADDIDSMALKPIIETLLTLEKHVDRLDFFSTNEQFEEFPSSSLQFLLIPAYLGLAIENVPAELDLRAQHLRTARTWFRRFLERLLLFGVISFKLPFLDEDGEAIPDPEEAELPQRNHEVRRTERIRRAEARKNLEMALEKLQIERKRNNDESTMRELYIVQLRLWAIKAVSELDSIAEELPLAEHMIKVRSGAATHTPAKKPPSLPPFIITKDEQQRKVFGLGYPSIPSYSVDQWYESMQQSGRFGDMSKPNVVHIDGQDGGGDDDVPGSDEDESEEARQKKIIFDDYKDTHRRGWGNTHGKG</sequence>
<feature type="compositionally biased region" description="Basic and acidic residues" evidence="1">
    <location>
        <begin position="300"/>
        <end position="313"/>
    </location>
</feature>
<feature type="compositionally biased region" description="Acidic residues" evidence="1">
    <location>
        <begin position="285"/>
        <end position="299"/>
    </location>
</feature>
<dbReference type="Proteomes" id="UP000492821">
    <property type="component" value="Unassembled WGS sequence"/>
</dbReference>
<feature type="compositionally biased region" description="Basic residues" evidence="1">
    <location>
        <begin position="314"/>
        <end position="326"/>
    </location>
</feature>
<evidence type="ECO:0000313" key="2">
    <source>
        <dbReference type="Proteomes" id="UP000492821"/>
    </source>
</evidence>
<dbReference type="PANTHER" id="PTHR10933:SF9">
    <property type="entry name" value="IMMUNOGLOBULIN-BINDING PROTEIN 1"/>
    <property type="match status" value="1"/>
</dbReference>
<name>A0A7E4VJG5_PANRE</name>
<evidence type="ECO:0000313" key="3">
    <source>
        <dbReference type="WBParaSite" id="Pan_g21948.t1"/>
    </source>
</evidence>
<dbReference type="GO" id="GO:0035303">
    <property type="term" value="P:regulation of dephosphorylation"/>
    <property type="evidence" value="ECO:0007669"/>
    <property type="project" value="TreeGrafter"/>
</dbReference>
<dbReference type="InterPro" id="IPR007304">
    <property type="entry name" value="TAP46-like"/>
</dbReference>
<dbReference type="WBParaSite" id="Pan_g21948.t1">
    <property type="protein sequence ID" value="Pan_g21948.t1"/>
    <property type="gene ID" value="Pan_g21948"/>
</dbReference>
<dbReference type="GO" id="GO:0009966">
    <property type="term" value="P:regulation of signal transduction"/>
    <property type="evidence" value="ECO:0007669"/>
    <property type="project" value="InterPro"/>
</dbReference>
<dbReference type="Pfam" id="PF04177">
    <property type="entry name" value="TAP42"/>
    <property type="match status" value="1"/>
</dbReference>
<dbReference type="GO" id="GO:0051721">
    <property type="term" value="F:protein phosphatase 2A binding"/>
    <property type="evidence" value="ECO:0007669"/>
    <property type="project" value="TreeGrafter"/>
</dbReference>
<proteinExistence type="predicted"/>
<keyword evidence="2" id="KW-1185">Reference proteome</keyword>
<dbReference type="InterPro" id="IPR038511">
    <property type="entry name" value="TAP42/TAP46-like_sf"/>
</dbReference>
<protein>
    <submittedName>
        <fullName evidence="3">Immunoglobulin-binding protein 1</fullName>
    </submittedName>
</protein>
<dbReference type="GO" id="GO:0005829">
    <property type="term" value="C:cytosol"/>
    <property type="evidence" value="ECO:0007669"/>
    <property type="project" value="TreeGrafter"/>
</dbReference>
<evidence type="ECO:0000256" key="1">
    <source>
        <dbReference type="SAM" id="MobiDB-lite"/>
    </source>
</evidence>
<feature type="region of interest" description="Disordered" evidence="1">
    <location>
        <begin position="266"/>
        <end position="326"/>
    </location>
</feature>
<accession>A0A7E4VJG5</accession>
<dbReference type="PANTHER" id="PTHR10933">
    <property type="entry name" value="IMMUNOGLOBULIN-BINDING PROTEIN 1"/>
    <property type="match status" value="1"/>
</dbReference>
<dbReference type="Gene3D" id="1.25.40.540">
    <property type="entry name" value="TAP42-like family"/>
    <property type="match status" value="1"/>
</dbReference>